<name>A0A1J1HW41_9DIPT</name>
<evidence type="ECO:0000313" key="2">
    <source>
        <dbReference type="Proteomes" id="UP000183832"/>
    </source>
</evidence>
<proteinExistence type="predicted"/>
<accession>A0A1J1HW41</accession>
<dbReference type="AlphaFoldDB" id="A0A1J1HW41"/>
<dbReference type="EMBL" id="CVRI01000024">
    <property type="protein sequence ID" value="CRK92237.1"/>
    <property type="molecule type" value="Genomic_DNA"/>
</dbReference>
<sequence>MFKNKANSKAFIFSGNDSIESSTLNQNQKKYVKKYCYDKLCKLKVYALNDFHYILSRILKLVEKDDDATNKRDAQLQMSPTLFCTSACDCDIS</sequence>
<organism evidence="1 2">
    <name type="scientific">Clunio marinus</name>
    <dbReference type="NCBI Taxonomy" id="568069"/>
    <lineage>
        <taxon>Eukaryota</taxon>
        <taxon>Metazoa</taxon>
        <taxon>Ecdysozoa</taxon>
        <taxon>Arthropoda</taxon>
        <taxon>Hexapoda</taxon>
        <taxon>Insecta</taxon>
        <taxon>Pterygota</taxon>
        <taxon>Neoptera</taxon>
        <taxon>Endopterygota</taxon>
        <taxon>Diptera</taxon>
        <taxon>Nematocera</taxon>
        <taxon>Chironomoidea</taxon>
        <taxon>Chironomidae</taxon>
        <taxon>Clunio</taxon>
    </lineage>
</organism>
<protein>
    <submittedName>
        <fullName evidence="1">CLUMA_CG005779, isoform A</fullName>
    </submittedName>
</protein>
<evidence type="ECO:0000313" key="1">
    <source>
        <dbReference type="EMBL" id="CRK92237.1"/>
    </source>
</evidence>
<keyword evidence="2" id="KW-1185">Reference proteome</keyword>
<reference evidence="1 2" key="1">
    <citation type="submission" date="2015-04" db="EMBL/GenBank/DDBJ databases">
        <authorList>
            <person name="Syromyatnikov M.Y."/>
            <person name="Popov V.N."/>
        </authorList>
    </citation>
    <scope>NUCLEOTIDE SEQUENCE [LARGE SCALE GENOMIC DNA]</scope>
</reference>
<gene>
    <name evidence="1" type="ORF">CLUMA_CG005779</name>
</gene>
<dbReference type="Proteomes" id="UP000183832">
    <property type="component" value="Unassembled WGS sequence"/>
</dbReference>